<gene>
    <name evidence="1" type="ORF">CRV06_00095</name>
</gene>
<proteinExistence type="predicted"/>
<keyword evidence="2" id="KW-1185">Reference proteome</keyword>
<accession>A0A4Q0Y4Y9</accession>
<comment type="caution">
    <text evidence="1">The sequence shown here is derived from an EMBL/GenBank/DDBJ whole genome shotgun (WGS) entry which is preliminary data.</text>
</comment>
<dbReference type="EMBL" id="PDKO01000001">
    <property type="protein sequence ID" value="RXJ64394.1"/>
    <property type="molecule type" value="Genomic_DNA"/>
</dbReference>
<dbReference type="AlphaFoldDB" id="A0A4Q0Y4Y9"/>
<dbReference type="Proteomes" id="UP000290191">
    <property type="component" value="Unassembled WGS sequence"/>
</dbReference>
<evidence type="ECO:0000313" key="2">
    <source>
        <dbReference type="Proteomes" id="UP000290191"/>
    </source>
</evidence>
<name>A0A4Q0Y4Y9_9BACT</name>
<sequence length="62" mass="7111">MHKHNSKNYFSFFGILIATVSIKIESYSSKIASLIKINLPKIMKLLLSKQLKPAKEYLTNNL</sequence>
<organism evidence="1 2">
    <name type="scientific">Halarcobacter anaerophilus</name>
    <dbReference type="NCBI Taxonomy" id="877500"/>
    <lineage>
        <taxon>Bacteria</taxon>
        <taxon>Pseudomonadati</taxon>
        <taxon>Campylobacterota</taxon>
        <taxon>Epsilonproteobacteria</taxon>
        <taxon>Campylobacterales</taxon>
        <taxon>Arcobacteraceae</taxon>
        <taxon>Halarcobacter</taxon>
    </lineage>
</organism>
<dbReference type="OrthoDB" id="5349019at2"/>
<evidence type="ECO:0000313" key="1">
    <source>
        <dbReference type="EMBL" id="RXJ64394.1"/>
    </source>
</evidence>
<protein>
    <submittedName>
        <fullName evidence="1">Uncharacterized protein</fullName>
    </submittedName>
</protein>
<dbReference type="RefSeq" id="WP_044418645.1">
    <property type="nucleotide sequence ID" value="NZ_CP041070.1"/>
</dbReference>
<reference evidence="1 2" key="1">
    <citation type="submission" date="2017-10" db="EMBL/GenBank/DDBJ databases">
        <title>Genomics of the genus Arcobacter.</title>
        <authorList>
            <person name="Perez-Cataluna A."/>
            <person name="Figueras M.J."/>
        </authorList>
    </citation>
    <scope>NUCLEOTIDE SEQUENCE [LARGE SCALE GENOMIC DNA]</scope>
    <source>
        <strain evidence="1 2">DSM 24636</strain>
    </source>
</reference>
<dbReference type="STRING" id="877500.GCA_000935065_02765"/>